<evidence type="ECO:0000313" key="1">
    <source>
        <dbReference type="EMBL" id="AFZ07120.1"/>
    </source>
</evidence>
<gene>
    <name evidence="1" type="ORF">Osc7112_2707</name>
</gene>
<dbReference type="KEGG" id="oni:Osc7112_2707"/>
<organism evidence="1 2">
    <name type="scientific">Phormidium nigroviride PCC 7112</name>
    <dbReference type="NCBI Taxonomy" id="179408"/>
    <lineage>
        <taxon>Bacteria</taxon>
        <taxon>Bacillati</taxon>
        <taxon>Cyanobacteriota</taxon>
        <taxon>Cyanophyceae</taxon>
        <taxon>Oscillatoriophycideae</taxon>
        <taxon>Oscillatoriales</taxon>
        <taxon>Oscillatoriaceae</taxon>
        <taxon>Phormidium</taxon>
    </lineage>
</organism>
<dbReference type="Proteomes" id="UP000010478">
    <property type="component" value="Chromosome"/>
</dbReference>
<reference evidence="1 2" key="1">
    <citation type="submission" date="2012-05" db="EMBL/GenBank/DDBJ databases">
        <title>Finished chromosome of genome of Oscillatoria sp. PCC 7112.</title>
        <authorList>
            <consortium name="US DOE Joint Genome Institute"/>
            <person name="Gugger M."/>
            <person name="Coursin T."/>
            <person name="Rippka R."/>
            <person name="Tandeau De Marsac N."/>
            <person name="Huntemann M."/>
            <person name="Wei C.-L."/>
            <person name="Han J."/>
            <person name="Detter J.C."/>
            <person name="Han C."/>
            <person name="Tapia R."/>
            <person name="Davenport K."/>
            <person name="Daligault H."/>
            <person name="Erkkila T."/>
            <person name="Gu W."/>
            <person name="Munk A.C.C."/>
            <person name="Teshima H."/>
            <person name="Xu Y."/>
            <person name="Chain P."/>
            <person name="Chen A."/>
            <person name="Krypides N."/>
            <person name="Mavromatis K."/>
            <person name="Markowitz V."/>
            <person name="Szeto E."/>
            <person name="Ivanova N."/>
            <person name="Mikhailova N."/>
            <person name="Ovchinnikova G."/>
            <person name="Pagani I."/>
            <person name="Pati A."/>
            <person name="Goodwin L."/>
            <person name="Peters L."/>
            <person name="Pitluck S."/>
            <person name="Woyke T."/>
            <person name="Kerfeld C."/>
        </authorList>
    </citation>
    <scope>NUCLEOTIDE SEQUENCE [LARGE SCALE GENOMIC DNA]</scope>
    <source>
        <strain evidence="1 2">PCC 7112</strain>
    </source>
</reference>
<dbReference type="RefSeq" id="WP_015176407.1">
    <property type="nucleotide sequence ID" value="NC_019729.1"/>
</dbReference>
<keyword evidence="2" id="KW-1185">Reference proteome</keyword>
<dbReference type="EMBL" id="CP003614">
    <property type="protein sequence ID" value="AFZ07120.1"/>
    <property type="molecule type" value="Genomic_DNA"/>
</dbReference>
<proteinExistence type="predicted"/>
<sequence length="92" mass="10467">MAYSSWQSAGFSDDEGYDLEYKVRDDGRAYLLKRAGQSSEYPHWTVKYSRNGDVEDVHFSDPHNDGYRWGKREIKAAYPSLVSLAVSVALSL</sequence>
<accession>K9VIT4</accession>
<dbReference type="AlphaFoldDB" id="K9VIT4"/>
<protein>
    <submittedName>
        <fullName evidence="1">Uncharacterized protein</fullName>
    </submittedName>
</protein>
<name>K9VIT4_9CYAN</name>
<dbReference type="HOGENOM" id="CLU_2410422_0_0_3"/>
<evidence type="ECO:0000313" key="2">
    <source>
        <dbReference type="Proteomes" id="UP000010478"/>
    </source>
</evidence>